<evidence type="ECO:0000313" key="6">
    <source>
        <dbReference type="EMBL" id="OCB91796.1"/>
    </source>
</evidence>
<dbReference type="PANTHER" id="PTHR43401:SF5">
    <property type="entry name" value="ALCOHOL DEHYDROGENASE-RELATED"/>
    <property type="match status" value="1"/>
</dbReference>
<dbReference type="SMART" id="SM00829">
    <property type="entry name" value="PKS_ER"/>
    <property type="match status" value="1"/>
</dbReference>
<dbReference type="Pfam" id="PF00107">
    <property type="entry name" value="ADH_zinc_N"/>
    <property type="match status" value="1"/>
</dbReference>
<dbReference type="GO" id="GO:0008270">
    <property type="term" value="F:zinc ion binding"/>
    <property type="evidence" value="ECO:0007669"/>
    <property type="project" value="InterPro"/>
</dbReference>
<dbReference type="InterPro" id="IPR036291">
    <property type="entry name" value="NAD(P)-bd_dom_sf"/>
</dbReference>
<name>A0A9Q5I4T1_SANBA</name>
<keyword evidence="2 4" id="KW-0862">Zinc</keyword>
<comment type="caution">
    <text evidence="6">The sequence shown here is derived from an EMBL/GenBank/DDBJ whole genome shotgun (WGS) entry which is preliminary data.</text>
</comment>
<proteinExistence type="inferred from homology"/>
<evidence type="ECO:0000256" key="2">
    <source>
        <dbReference type="ARBA" id="ARBA00022833"/>
    </source>
</evidence>
<dbReference type="InterPro" id="IPR050129">
    <property type="entry name" value="Zn_alcohol_dh"/>
</dbReference>
<feature type="domain" description="Enoyl reductase (ER)" evidence="5">
    <location>
        <begin position="18"/>
        <end position="336"/>
    </location>
</feature>
<keyword evidence="7" id="KW-1185">Reference proteome</keyword>
<dbReference type="AlphaFoldDB" id="A0A9Q5I4T1"/>
<comment type="similarity">
    <text evidence="4">Belongs to the zinc-containing alcohol dehydrogenase family.</text>
</comment>
<evidence type="ECO:0000313" key="7">
    <source>
        <dbReference type="Proteomes" id="UP000757232"/>
    </source>
</evidence>
<dbReference type="InterPro" id="IPR002328">
    <property type="entry name" value="ADH_Zn_CS"/>
</dbReference>
<dbReference type="SUPFAM" id="SSF51735">
    <property type="entry name" value="NAD(P)-binding Rossmann-fold domains"/>
    <property type="match status" value="1"/>
</dbReference>
<dbReference type="PANTHER" id="PTHR43401">
    <property type="entry name" value="L-THREONINE 3-DEHYDROGENASE"/>
    <property type="match status" value="1"/>
</dbReference>
<comment type="cofactor">
    <cofactor evidence="4">
        <name>Zn(2+)</name>
        <dbReference type="ChEBI" id="CHEBI:29105"/>
    </cofactor>
</comment>
<gene>
    <name evidence="6" type="ORF">A7U60_g940</name>
</gene>
<dbReference type="Proteomes" id="UP000757232">
    <property type="component" value="Unassembled WGS sequence"/>
</dbReference>
<dbReference type="OrthoDB" id="2148442at2759"/>
<keyword evidence="3" id="KW-0560">Oxidoreductase</keyword>
<dbReference type="SUPFAM" id="SSF50129">
    <property type="entry name" value="GroES-like"/>
    <property type="match status" value="1"/>
</dbReference>
<reference evidence="6" key="1">
    <citation type="submission" date="2016-06" db="EMBL/GenBank/DDBJ databases">
        <title>Draft Genome sequence of the fungus Inonotus baumii.</title>
        <authorList>
            <person name="Zhu H."/>
            <person name="Lin W."/>
        </authorList>
    </citation>
    <scope>NUCLEOTIDE SEQUENCE</scope>
    <source>
        <strain evidence="6">821</strain>
    </source>
</reference>
<dbReference type="InterPro" id="IPR020843">
    <property type="entry name" value="ER"/>
</dbReference>
<dbReference type="EMBL" id="LNZH02000063">
    <property type="protein sequence ID" value="OCB91796.1"/>
    <property type="molecule type" value="Genomic_DNA"/>
</dbReference>
<evidence type="ECO:0000256" key="1">
    <source>
        <dbReference type="ARBA" id="ARBA00022723"/>
    </source>
</evidence>
<evidence type="ECO:0000256" key="4">
    <source>
        <dbReference type="RuleBase" id="RU361277"/>
    </source>
</evidence>
<evidence type="ECO:0000256" key="3">
    <source>
        <dbReference type="ARBA" id="ARBA00023002"/>
    </source>
</evidence>
<dbReference type="InterPro" id="IPR013154">
    <property type="entry name" value="ADH-like_N"/>
</dbReference>
<sequence length="351" mass="37427">MTDSSSIPSLMKGVYLPGDRRVEIRQVPVPNPSYGQVLVQTRASALCGSDLRSIYRPKTHKTGAEGYLGVIAGHEPCGIIVKRGEGVLDVQGLYISCEAPERKAYGWQRDGGHGEYILVDVQSLVKLPNPLTYIDGAIVACGLGTAYAALSRAQVSGRDRVLVTGLGPVGLGAALLAQKMGAKVLGIEFDTDRVAFAKTLGIDALECVEDPAIGDGDVKAVIAWSTDHGGVDVAIDCSGSSAARLTCLKSACTWGRVVFIGEGGRVDFDVSEVVIHKSLTIFGSWVCSVGLMEELVERLVVWSLHPEIMVTNTFGIDEAATAYKIFDSGRTGKCAIVYHDEKQLYHANLTL</sequence>
<organism evidence="6 7">
    <name type="scientific">Sanghuangporus baumii</name>
    <name type="common">Phellinus baumii</name>
    <dbReference type="NCBI Taxonomy" id="108892"/>
    <lineage>
        <taxon>Eukaryota</taxon>
        <taxon>Fungi</taxon>
        <taxon>Dikarya</taxon>
        <taxon>Basidiomycota</taxon>
        <taxon>Agaricomycotina</taxon>
        <taxon>Agaricomycetes</taxon>
        <taxon>Hymenochaetales</taxon>
        <taxon>Hymenochaetaceae</taxon>
        <taxon>Sanghuangporus</taxon>
    </lineage>
</organism>
<dbReference type="GO" id="GO:0016491">
    <property type="term" value="F:oxidoreductase activity"/>
    <property type="evidence" value="ECO:0007669"/>
    <property type="project" value="UniProtKB-KW"/>
</dbReference>
<protein>
    <submittedName>
        <fullName evidence="6">Oxidoreductase</fullName>
    </submittedName>
</protein>
<dbReference type="Gene3D" id="3.90.180.10">
    <property type="entry name" value="Medium-chain alcohol dehydrogenases, catalytic domain"/>
    <property type="match status" value="1"/>
</dbReference>
<dbReference type="InterPro" id="IPR013149">
    <property type="entry name" value="ADH-like_C"/>
</dbReference>
<dbReference type="InterPro" id="IPR011032">
    <property type="entry name" value="GroES-like_sf"/>
</dbReference>
<accession>A0A9Q5I4T1</accession>
<keyword evidence="1 4" id="KW-0479">Metal-binding</keyword>
<dbReference type="Pfam" id="PF08240">
    <property type="entry name" value="ADH_N"/>
    <property type="match status" value="1"/>
</dbReference>
<evidence type="ECO:0000259" key="5">
    <source>
        <dbReference type="SMART" id="SM00829"/>
    </source>
</evidence>
<dbReference type="PROSITE" id="PS00059">
    <property type="entry name" value="ADH_ZINC"/>
    <property type="match status" value="1"/>
</dbReference>